<proteinExistence type="predicted"/>
<keyword evidence="2" id="KW-1185">Reference proteome</keyword>
<dbReference type="EMBL" id="BAAAID010000071">
    <property type="protein sequence ID" value="GAA0951681.1"/>
    <property type="molecule type" value="Genomic_DNA"/>
</dbReference>
<accession>A0ABN1R4A5</accession>
<gene>
    <name evidence="1" type="ORF">GCM10009575_076030</name>
</gene>
<organism evidence="1 2">
    <name type="scientific">Streptomyces rhizosphaericus</name>
    <dbReference type="NCBI Taxonomy" id="114699"/>
    <lineage>
        <taxon>Bacteria</taxon>
        <taxon>Bacillati</taxon>
        <taxon>Actinomycetota</taxon>
        <taxon>Actinomycetes</taxon>
        <taxon>Kitasatosporales</taxon>
        <taxon>Streptomycetaceae</taxon>
        <taxon>Streptomyces</taxon>
        <taxon>Streptomyces violaceusniger group</taxon>
    </lineage>
</organism>
<reference evidence="1 2" key="1">
    <citation type="journal article" date="2019" name="Int. J. Syst. Evol. Microbiol.">
        <title>The Global Catalogue of Microorganisms (GCM) 10K type strain sequencing project: providing services to taxonomists for standard genome sequencing and annotation.</title>
        <authorList>
            <consortium name="The Broad Institute Genomics Platform"/>
            <consortium name="The Broad Institute Genome Sequencing Center for Infectious Disease"/>
            <person name="Wu L."/>
            <person name="Ma J."/>
        </authorList>
    </citation>
    <scope>NUCLEOTIDE SEQUENCE [LARGE SCALE GENOMIC DNA]</scope>
    <source>
        <strain evidence="1 2">JCM 11444</strain>
    </source>
</reference>
<evidence type="ECO:0000313" key="1">
    <source>
        <dbReference type="EMBL" id="GAA0951681.1"/>
    </source>
</evidence>
<name>A0ABN1R4A5_9ACTN</name>
<dbReference type="Proteomes" id="UP001500418">
    <property type="component" value="Unassembled WGS sequence"/>
</dbReference>
<comment type="caution">
    <text evidence="1">The sequence shown here is derived from an EMBL/GenBank/DDBJ whole genome shotgun (WGS) entry which is preliminary data.</text>
</comment>
<sequence>MGRAGVSGGATDMRDLRWMRRAGCGADGGCGRTARTKGAGGGCAKASRARYAEAATTSAAIRTAMARASSTGRPAARRAAVRIRSV</sequence>
<evidence type="ECO:0000313" key="2">
    <source>
        <dbReference type="Proteomes" id="UP001500418"/>
    </source>
</evidence>
<protein>
    <submittedName>
        <fullName evidence="1">Uncharacterized protein</fullName>
    </submittedName>
</protein>